<evidence type="ECO:0000313" key="3">
    <source>
        <dbReference type="EMBL" id="HGQ17455.1"/>
    </source>
</evidence>
<gene>
    <name evidence="2" type="ORF">ENT87_04440</name>
    <name evidence="3" type="ORF">ENU30_00530</name>
</gene>
<evidence type="ECO:0000313" key="2">
    <source>
        <dbReference type="EMBL" id="HGN36782.1"/>
    </source>
</evidence>
<dbReference type="AlphaFoldDB" id="A0A7J3JNF1"/>
<name>A0A7J3JNF1_9CREN</name>
<dbReference type="EMBL" id="DTBZ01000015">
    <property type="protein sequence ID" value="HGQ17455.1"/>
    <property type="molecule type" value="Genomic_DNA"/>
</dbReference>
<proteinExistence type="predicted"/>
<comment type="caution">
    <text evidence="3">The sequence shown here is derived from an EMBL/GenBank/DDBJ whole genome shotgun (WGS) entry which is preliminary data.</text>
</comment>
<dbReference type="InterPro" id="IPR016155">
    <property type="entry name" value="Mopterin_synth/thiamin_S_b"/>
</dbReference>
<evidence type="ECO:0000256" key="1">
    <source>
        <dbReference type="PROSITE-ProRule" id="PRU00182"/>
    </source>
</evidence>
<dbReference type="Gene3D" id="3.10.20.30">
    <property type="match status" value="1"/>
</dbReference>
<reference evidence="3" key="1">
    <citation type="journal article" date="2020" name="mSystems">
        <title>Genome- and Community-Level Interaction Insights into Carbon Utilization and Element Cycling Functions of Hydrothermarchaeota in Hydrothermal Sediment.</title>
        <authorList>
            <person name="Zhou Z."/>
            <person name="Liu Y."/>
            <person name="Xu W."/>
            <person name="Pan J."/>
            <person name="Luo Z.H."/>
            <person name="Li M."/>
        </authorList>
    </citation>
    <scope>NUCLEOTIDE SEQUENCE [LARGE SCALE GENOMIC DNA]</scope>
    <source>
        <strain evidence="2">SpSt-618</strain>
        <strain evidence="3">SpSt-657</strain>
    </source>
</reference>
<protein>
    <recommendedName>
        <fullName evidence="4">MoaD/ThiS family protein</fullName>
    </recommendedName>
</protein>
<evidence type="ECO:0008006" key="4">
    <source>
        <dbReference type="Google" id="ProtNLM"/>
    </source>
</evidence>
<keyword evidence="1" id="KW-0694">RNA-binding</keyword>
<organism evidence="3">
    <name type="scientific">Ignisphaera aggregans</name>
    <dbReference type="NCBI Taxonomy" id="334771"/>
    <lineage>
        <taxon>Archaea</taxon>
        <taxon>Thermoproteota</taxon>
        <taxon>Thermoprotei</taxon>
        <taxon>Desulfurococcales</taxon>
        <taxon>Desulfurococcaceae</taxon>
        <taxon>Ignisphaera</taxon>
    </lineage>
</organism>
<dbReference type="SUPFAM" id="SSF54285">
    <property type="entry name" value="MoaD/ThiS"/>
    <property type="match status" value="1"/>
</dbReference>
<dbReference type="PROSITE" id="PS50889">
    <property type="entry name" value="S4"/>
    <property type="match status" value="1"/>
</dbReference>
<dbReference type="GO" id="GO:0003723">
    <property type="term" value="F:RNA binding"/>
    <property type="evidence" value="ECO:0007669"/>
    <property type="project" value="UniProtKB-KW"/>
</dbReference>
<dbReference type="EMBL" id="DTAI01000128">
    <property type="protein sequence ID" value="HGN36782.1"/>
    <property type="molecule type" value="Genomic_DNA"/>
</dbReference>
<dbReference type="InterPro" id="IPR012675">
    <property type="entry name" value="Beta-grasp_dom_sf"/>
</dbReference>
<sequence length="90" mass="10175">MRIYIEFSWFLAQKTGRKFVWLDIDGDSKIEDLFLKILPPVIGKEFGETLFKLFLNGGILVIVNGVLVVDPSTKLKDGDRIYIQPLAFGG</sequence>
<accession>A0A7J3JNF1</accession>